<keyword evidence="1" id="KW-0805">Transcription regulation</keyword>
<keyword evidence="2" id="KW-0238">DNA-binding</keyword>
<evidence type="ECO:0000256" key="1">
    <source>
        <dbReference type="ARBA" id="ARBA00023015"/>
    </source>
</evidence>
<dbReference type="SMART" id="SM00342">
    <property type="entry name" value="HTH_ARAC"/>
    <property type="match status" value="1"/>
</dbReference>
<dbReference type="SUPFAM" id="SSF51445">
    <property type="entry name" value="(Trans)glycosidases"/>
    <property type="match status" value="1"/>
</dbReference>
<dbReference type="GO" id="GO:0003700">
    <property type="term" value="F:DNA-binding transcription factor activity"/>
    <property type="evidence" value="ECO:0007669"/>
    <property type="project" value="InterPro"/>
</dbReference>
<dbReference type="GO" id="GO:0043565">
    <property type="term" value="F:sequence-specific DNA binding"/>
    <property type="evidence" value="ECO:0007669"/>
    <property type="project" value="InterPro"/>
</dbReference>
<evidence type="ECO:0000313" key="6">
    <source>
        <dbReference type="Proteomes" id="UP000240400"/>
    </source>
</evidence>
<dbReference type="InterPro" id="IPR017853">
    <property type="entry name" value="GH"/>
</dbReference>
<keyword evidence="3" id="KW-0804">Transcription</keyword>
<dbReference type="SUPFAM" id="SSF51011">
    <property type="entry name" value="Glycosyl hydrolase domain"/>
    <property type="match status" value="1"/>
</dbReference>
<organism evidence="5 6">
    <name type="scientific">Staphylococcus nepalensis</name>
    <dbReference type="NCBI Taxonomy" id="214473"/>
    <lineage>
        <taxon>Bacteria</taxon>
        <taxon>Bacillati</taxon>
        <taxon>Bacillota</taxon>
        <taxon>Bacilli</taxon>
        <taxon>Bacillales</taxon>
        <taxon>Staphylococcaceae</taxon>
        <taxon>Staphylococcus</taxon>
    </lineage>
</organism>
<dbReference type="InterPro" id="IPR009057">
    <property type="entry name" value="Homeodomain-like_sf"/>
</dbReference>
<accession>A0A2T4SDB1</accession>
<dbReference type="Gene3D" id="3.20.20.80">
    <property type="entry name" value="Glycosidases"/>
    <property type="match status" value="1"/>
</dbReference>
<dbReference type="AlphaFoldDB" id="A0A2T4SDB1"/>
<evidence type="ECO:0000259" key="4">
    <source>
        <dbReference type="PROSITE" id="PS01124"/>
    </source>
</evidence>
<dbReference type="NCBIfam" id="NF047455">
    <property type="entry name" value="TF_Staph_AryK"/>
    <property type="match status" value="1"/>
</dbReference>
<comment type="caution">
    <text evidence="5">The sequence shown here is derived from an EMBL/GenBank/DDBJ whole genome shotgun (WGS) entry which is preliminary data.</text>
</comment>
<dbReference type="Gene3D" id="2.60.40.1500">
    <property type="entry name" value="Glycosyl hydrolase domain, family 39"/>
    <property type="match status" value="1"/>
</dbReference>
<dbReference type="SUPFAM" id="SSF46689">
    <property type="entry name" value="Homeodomain-like"/>
    <property type="match status" value="2"/>
</dbReference>
<reference evidence="5 6" key="1">
    <citation type="journal article" date="2016" name="Front. Microbiol.">
        <title>Comprehensive Phylogenetic Analysis of Bovine Non-aureus Staphylococci Species Based on Whole-Genome Sequencing.</title>
        <authorList>
            <person name="Naushad S."/>
            <person name="Barkema H.W."/>
            <person name="Luby C."/>
            <person name="Condas L.A."/>
            <person name="Nobrega D.B."/>
            <person name="Carson D.A."/>
            <person name="De Buck J."/>
        </authorList>
    </citation>
    <scope>NUCLEOTIDE SEQUENCE [LARGE SCALE GENOMIC DNA]</scope>
    <source>
        <strain evidence="5 6">SNUC 4337</strain>
    </source>
</reference>
<dbReference type="Proteomes" id="UP000240400">
    <property type="component" value="Unassembled WGS sequence"/>
</dbReference>
<proteinExistence type="predicted"/>
<dbReference type="PANTHER" id="PTHR43280">
    <property type="entry name" value="ARAC-FAMILY TRANSCRIPTIONAL REGULATOR"/>
    <property type="match status" value="1"/>
</dbReference>
<dbReference type="RefSeq" id="WP_107643952.1">
    <property type="nucleotide sequence ID" value="NZ_PZHR01000006.1"/>
</dbReference>
<evidence type="ECO:0000256" key="2">
    <source>
        <dbReference type="ARBA" id="ARBA00023125"/>
    </source>
</evidence>
<dbReference type="Gene3D" id="1.10.10.60">
    <property type="entry name" value="Homeodomain-like"/>
    <property type="match status" value="2"/>
</dbReference>
<gene>
    <name evidence="5" type="ORF">BUZ61_02300</name>
</gene>
<dbReference type="PANTHER" id="PTHR43280:SF2">
    <property type="entry name" value="HTH-TYPE TRANSCRIPTIONAL REGULATOR EXSA"/>
    <property type="match status" value="1"/>
</dbReference>
<feature type="domain" description="HTH araC/xylS-type" evidence="4">
    <location>
        <begin position="160"/>
        <end position="258"/>
    </location>
</feature>
<dbReference type="PROSITE" id="PS01124">
    <property type="entry name" value="HTH_ARAC_FAMILY_2"/>
    <property type="match status" value="1"/>
</dbReference>
<dbReference type="InterPro" id="IPR018060">
    <property type="entry name" value="HTH_AraC"/>
</dbReference>
<sequence>MEIFYDIEFNDSGNSVVNFNDGVRMVLVLKSTLKVVRGSQFQTFQAGDVFIINHRERYQFIEEDDALYISIHLAEAYLRQYINDFNGKMYILNQQTLQGVIYKQIINAIAKIGIVYIRKGKFYRLYLEQQLIDLIFIIVRYLPTHDNATLENDINDERLEFVCKYIEKYFNTPITLSEIAEKVHLSTTYLSKLFTKHMGIGFNHYINHIRTEYCKNDLVHTNASITQIALKNGFSNSTMLLKYFKANTGLTPSQYRTQYQSEDHPTKIKKTTEFENYQRYLYYLSSYIQQTLGTIIQSPDNQKVIDITLENNLSQQLSHYQHVIQIGSFDTLLIQRYRKQLIEVQHDLGLDHVLIKDPILKGYIDRNVIESDEMIPNMHPYMKVDECLNFLYEHQIGLGIEMRPPTLPSQFEKYTKELKCLLEHVYNTVPNRGCFKLVVYLKCNHTQKILNVITLFKQYFEFAHIVLNIDMDNMNALATAKKLLSEAITNIDSIAFNANQNDIINFKSIESKQYDLAKRHIIAQYNTMTRLLGVKDKNIPVVLLNWNTLTGNTHLTNGEYFRAGIIFEQLIDMNHRIHAIGYWLNHELHHQYNANDVVSELNGIDLYHQFDGKRPAFFTSMFFKKLFKQVLFKNEDCIVLGCNDQFQIVVWDAEHYNPYYTINEKSDYLLHKEYQLNILNADKGTYKVKHLTLDKNNGALYQVWQQYNTRHGMDEETINYVNRVSYPKLDVSEVDIVDTVSYHLKLQTNAIQIIEFKKYF</sequence>
<evidence type="ECO:0000313" key="5">
    <source>
        <dbReference type="EMBL" id="PTK60422.1"/>
    </source>
</evidence>
<name>A0A2T4SDB1_9STAP</name>
<dbReference type="OrthoDB" id="9776971at2"/>
<evidence type="ECO:0000256" key="3">
    <source>
        <dbReference type="ARBA" id="ARBA00023163"/>
    </source>
</evidence>
<dbReference type="EMBL" id="PZHR01000006">
    <property type="protein sequence ID" value="PTK60422.1"/>
    <property type="molecule type" value="Genomic_DNA"/>
</dbReference>
<protein>
    <recommendedName>
        <fullName evidence="4">HTH araC/xylS-type domain-containing protein</fullName>
    </recommendedName>
</protein>
<dbReference type="Pfam" id="PF12833">
    <property type="entry name" value="HTH_18"/>
    <property type="match status" value="1"/>
</dbReference>